<keyword evidence="2" id="KW-1185">Reference proteome</keyword>
<sequence length="38" mass="4309">MNPQRSTVNNRNGIFFYLEVPGNSQNALTPVWERAGET</sequence>
<evidence type="ECO:0000313" key="1">
    <source>
        <dbReference type="EMBL" id="QFS49492.1"/>
    </source>
</evidence>
<evidence type="ECO:0000313" key="2">
    <source>
        <dbReference type="Proteomes" id="UP000326678"/>
    </source>
</evidence>
<dbReference type="AlphaFoldDB" id="A0A5P8WA80"/>
<protein>
    <submittedName>
        <fullName evidence="1">Uncharacterized protein</fullName>
    </submittedName>
</protein>
<organism evidence="1 2">
    <name type="scientific">Nostoc sphaeroides CCNUC1</name>
    <dbReference type="NCBI Taxonomy" id="2653204"/>
    <lineage>
        <taxon>Bacteria</taxon>
        <taxon>Bacillati</taxon>
        <taxon>Cyanobacteriota</taxon>
        <taxon>Cyanophyceae</taxon>
        <taxon>Nostocales</taxon>
        <taxon>Nostocaceae</taxon>
        <taxon>Nostoc</taxon>
    </lineage>
</organism>
<accession>A0A5P8WA80</accession>
<dbReference type="KEGG" id="nsh:GXM_06986"/>
<dbReference type="Proteomes" id="UP000326678">
    <property type="component" value="Chromosome Gxm1"/>
</dbReference>
<dbReference type="EMBL" id="CP045226">
    <property type="protein sequence ID" value="QFS49492.1"/>
    <property type="molecule type" value="Genomic_DNA"/>
</dbReference>
<gene>
    <name evidence="1" type="ORF">GXM_06986</name>
</gene>
<name>A0A5P8WA80_9NOSO</name>
<reference evidence="1 2" key="1">
    <citation type="submission" date="2019-10" db="EMBL/GenBank/DDBJ databases">
        <title>Genomic and transcriptomic insights into the perfect genentic adaptation of a filamentous nitrogen-fixing cyanobacterium to rice fields.</title>
        <authorList>
            <person name="Chen Z."/>
        </authorList>
    </citation>
    <scope>NUCLEOTIDE SEQUENCE [LARGE SCALE GENOMIC DNA]</scope>
    <source>
        <strain evidence="1">CCNUC1</strain>
    </source>
</reference>
<proteinExistence type="predicted"/>